<dbReference type="AlphaFoldDB" id="A0A1C7NX29"/>
<name>A0A1C7NX29_9HYPH</name>
<dbReference type="EMBL" id="LGLV01000027">
    <property type="protein sequence ID" value="OBZ92004.1"/>
    <property type="molecule type" value="Genomic_DNA"/>
</dbReference>
<reference evidence="1 2" key="1">
    <citation type="journal article" date="2016" name="Syst. Appl. Microbiol.">
        <title>Pararhizobium polonicum sp. nov. isolated from tumors on stone fruit rootstocks.</title>
        <authorList>
            <person name="Pulawska J."/>
            <person name="Kuzmanovic N."/>
            <person name="Willems A."/>
            <person name="Pothier J.F."/>
        </authorList>
    </citation>
    <scope>NUCLEOTIDE SEQUENCE [LARGE SCALE GENOMIC DNA]</scope>
    <source>
        <strain evidence="1 2">F5.1</strain>
    </source>
</reference>
<organism evidence="1 2">
    <name type="scientific">Pararhizobium polonicum</name>
    <dbReference type="NCBI Taxonomy" id="1612624"/>
    <lineage>
        <taxon>Bacteria</taxon>
        <taxon>Pseudomonadati</taxon>
        <taxon>Pseudomonadota</taxon>
        <taxon>Alphaproteobacteria</taxon>
        <taxon>Hyphomicrobiales</taxon>
        <taxon>Rhizobiaceae</taxon>
        <taxon>Rhizobium/Agrobacterium group</taxon>
        <taxon>Pararhizobium</taxon>
    </lineage>
</organism>
<dbReference type="Proteomes" id="UP000093111">
    <property type="component" value="Unassembled WGS sequence"/>
</dbReference>
<gene>
    <name evidence="1" type="ORF">ADU59_29195</name>
</gene>
<dbReference type="STRING" id="1612624.ADU59_29195"/>
<accession>A0A1C7NX29</accession>
<dbReference type="RefSeq" id="WP_068959348.1">
    <property type="nucleotide sequence ID" value="NZ_LGLV01000027.1"/>
</dbReference>
<evidence type="ECO:0000313" key="1">
    <source>
        <dbReference type="EMBL" id="OBZ92004.1"/>
    </source>
</evidence>
<proteinExistence type="predicted"/>
<keyword evidence="2" id="KW-1185">Reference proteome</keyword>
<sequence length="75" mass="8368">MTKLLDQAVATARNLPPEMQDDIARIMLTYAGGDERVIELTPEEEADLIEAQAEMARGEFATEAEVQTVLSKYRL</sequence>
<dbReference type="OrthoDB" id="7889158at2"/>
<evidence type="ECO:0000313" key="2">
    <source>
        <dbReference type="Proteomes" id="UP000093111"/>
    </source>
</evidence>
<protein>
    <submittedName>
        <fullName evidence="1">Uncharacterized protein</fullName>
    </submittedName>
</protein>
<comment type="caution">
    <text evidence="1">The sequence shown here is derived from an EMBL/GenBank/DDBJ whole genome shotgun (WGS) entry which is preliminary data.</text>
</comment>